<keyword evidence="2" id="KW-1185">Reference proteome</keyword>
<proteinExistence type="predicted"/>
<reference evidence="1 2" key="2">
    <citation type="submission" date="2018-11" db="EMBL/GenBank/DDBJ databases">
        <authorList>
            <consortium name="Pathogen Informatics"/>
        </authorList>
    </citation>
    <scope>NUCLEOTIDE SEQUENCE [LARGE SCALE GENOMIC DNA]</scope>
</reference>
<sequence>MPQGQSVIRQQQRSQITYMSRTLTLNATIRDAQQWSQHQGPGLSLLFDIYAVLDSEVQTNTFGGLEFELRDHSGSVKATYFQMEEPMINANIGDWLRVEAVVRYWGFQVTHLKLAEPTYLIGLREKIAASRRALEERIRCQSS</sequence>
<reference evidence="3" key="1">
    <citation type="submission" date="2016-06" db="UniProtKB">
        <authorList>
            <consortium name="WormBaseParasite"/>
        </authorList>
    </citation>
    <scope>IDENTIFICATION</scope>
</reference>
<accession>A0A183IM22</accession>
<dbReference type="AlphaFoldDB" id="A0A183IM22"/>
<dbReference type="EMBL" id="UZAM01008471">
    <property type="protein sequence ID" value="VDP05111.1"/>
    <property type="molecule type" value="Genomic_DNA"/>
</dbReference>
<evidence type="ECO:0000313" key="2">
    <source>
        <dbReference type="Proteomes" id="UP000270296"/>
    </source>
</evidence>
<protein>
    <submittedName>
        <fullName evidence="3">Exodeoxyribonuclease VII large subunit</fullName>
    </submittedName>
</protein>
<name>A0A183IM22_9BILA</name>
<organism evidence="3">
    <name type="scientific">Soboliphyme baturini</name>
    <dbReference type="NCBI Taxonomy" id="241478"/>
    <lineage>
        <taxon>Eukaryota</taxon>
        <taxon>Metazoa</taxon>
        <taxon>Ecdysozoa</taxon>
        <taxon>Nematoda</taxon>
        <taxon>Enoplea</taxon>
        <taxon>Dorylaimia</taxon>
        <taxon>Dioctophymatida</taxon>
        <taxon>Dioctophymatoidea</taxon>
        <taxon>Soboliphymatidae</taxon>
        <taxon>Soboliphyme</taxon>
    </lineage>
</organism>
<evidence type="ECO:0000313" key="1">
    <source>
        <dbReference type="EMBL" id="VDP05111.1"/>
    </source>
</evidence>
<gene>
    <name evidence="1" type="ORF">SBAD_LOCUS4668</name>
</gene>
<dbReference type="OrthoDB" id="1091498at2759"/>
<dbReference type="Proteomes" id="UP000270296">
    <property type="component" value="Unassembled WGS sequence"/>
</dbReference>
<evidence type="ECO:0000313" key="3">
    <source>
        <dbReference type="WBParaSite" id="SBAD_0000486401-mRNA-1"/>
    </source>
</evidence>
<dbReference type="WBParaSite" id="SBAD_0000486401-mRNA-1">
    <property type="protein sequence ID" value="SBAD_0000486401-mRNA-1"/>
    <property type="gene ID" value="SBAD_0000486401"/>
</dbReference>